<dbReference type="Proteomes" id="UP001224412">
    <property type="component" value="Unassembled WGS sequence"/>
</dbReference>
<name>A0AAP4BR13_9CORY</name>
<evidence type="ECO:0000256" key="1">
    <source>
        <dbReference type="SAM" id="MobiDB-lite"/>
    </source>
</evidence>
<organism evidence="2 3">
    <name type="scientific">Corynebacterium pseudodiphtheriticum</name>
    <dbReference type="NCBI Taxonomy" id="37637"/>
    <lineage>
        <taxon>Bacteria</taxon>
        <taxon>Bacillati</taxon>
        <taxon>Actinomycetota</taxon>
        <taxon>Actinomycetes</taxon>
        <taxon>Mycobacteriales</taxon>
        <taxon>Corynebacteriaceae</taxon>
        <taxon>Corynebacterium</taxon>
    </lineage>
</organism>
<protein>
    <submittedName>
        <fullName evidence="2">Uncharacterized protein</fullName>
    </submittedName>
</protein>
<feature type="region of interest" description="Disordered" evidence="1">
    <location>
        <begin position="70"/>
        <end position="95"/>
    </location>
</feature>
<accession>A0AAP4BR13</accession>
<evidence type="ECO:0000313" key="3">
    <source>
        <dbReference type="Proteomes" id="UP001224412"/>
    </source>
</evidence>
<dbReference type="RefSeq" id="WP_284599271.1">
    <property type="nucleotide sequence ID" value="NZ_JASNVH010000006.1"/>
</dbReference>
<reference evidence="2" key="1">
    <citation type="submission" date="2023-05" db="EMBL/GenBank/DDBJ databases">
        <title>Metabolic capabilities are highly conserved among human nasal-associated Corynebacterium species in pangenomic analyses.</title>
        <authorList>
            <person name="Tran T.H."/>
            <person name="Roberts A.Q."/>
            <person name="Escapa I.F."/>
            <person name="Gao W."/>
            <person name="Conlan S."/>
            <person name="Kong H."/>
            <person name="Segre J.A."/>
            <person name="Kelly M.S."/>
            <person name="Lemon K.P."/>
        </authorList>
    </citation>
    <scope>NUCLEOTIDE SEQUENCE</scope>
    <source>
        <strain evidence="2">KPL2773</strain>
    </source>
</reference>
<comment type="caution">
    <text evidence="2">The sequence shown here is derived from an EMBL/GenBank/DDBJ whole genome shotgun (WGS) entry which is preliminary data.</text>
</comment>
<evidence type="ECO:0000313" key="2">
    <source>
        <dbReference type="EMBL" id="MDK4306800.1"/>
    </source>
</evidence>
<sequence length="95" mass="10523">MTTAVDLEAVARLVHVVAEYLRRRRWAGSFVTSNCLVMNVDNSHTEDLAEWVTPESLAKRMAGVALMTATSRNHQRAKGPRTPVGDTPLPRLLPN</sequence>
<dbReference type="AlphaFoldDB" id="A0AAP4BR13"/>
<gene>
    <name evidence="2" type="ORF">QPX42_04435</name>
</gene>
<proteinExistence type="predicted"/>
<dbReference type="EMBL" id="JASNVH010000006">
    <property type="protein sequence ID" value="MDK4306800.1"/>
    <property type="molecule type" value="Genomic_DNA"/>
</dbReference>